<evidence type="ECO:0000256" key="2">
    <source>
        <dbReference type="ARBA" id="ARBA00006759"/>
    </source>
</evidence>
<feature type="region of interest" description="Disordered" evidence="6">
    <location>
        <begin position="21"/>
        <end position="43"/>
    </location>
</feature>
<dbReference type="Gene3D" id="3.60.15.10">
    <property type="entry name" value="Ribonuclease Z/Hydroxyacylglutathione hydrolase-like"/>
    <property type="match status" value="1"/>
</dbReference>
<evidence type="ECO:0000256" key="5">
    <source>
        <dbReference type="ARBA" id="ARBA00022833"/>
    </source>
</evidence>
<dbReference type="PANTHER" id="PTHR23131:SF0">
    <property type="entry name" value="ENDORIBONUCLEASE LACTB2"/>
    <property type="match status" value="1"/>
</dbReference>
<protein>
    <submittedName>
        <fullName evidence="8">Beta-lactamase-like protein</fullName>
    </submittedName>
</protein>
<comment type="caution">
    <text evidence="8">The sequence shown here is derived from an EMBL/GenBank/DDBJ whole genome shotgun (WGS) entry which is preliminary data.</text>
</comment>
<dbReference type="GeneID" id="87841656"/>
<reference evidence="8" key="1">
    <citation type="journal article" date="2023" name="Mol. Phylogenet. Evol.">
        <title>Genome-scale phylogeny and comparative genomics of the fungal order Sordariales.</title>
        <authorList>
            <person name="Hensen N."/>
            <person name="Bonometti L."/>
            <person name="Westerberg I."/>
            <person name="Brannstrom I.O."/>
            <person name="Guillou S."/>
            <person name="Cros-Aarteil S."/>
            <person name="Calhoun S."/>
            <person name="Haridas S."/>
            <person name="Kuo A."/>
            <person name="Mondo S."/>
            <person name="Pangilinan J."/>
            <person name="Riley R."/>
            <person name="LaButti K."/>
            <person name="Andreopoulos B."/>
            <person name="Lipzen A."/>
            <person name="Chen C."/>
            <person name="Yan M."/>
            <person name="Daum C."/>
            <person name="Ng V."/>
            <person name="Clum A."/>
            <person name="Steindorff A."/>
            <person name="Ohm R.A."/>
            <person name="Martin F."/>
            <person name="Silar P."/>
            <person name="Natvig D.O."/>
            <person name="Lalanne C."/>
            <person name="Gautier V."/>
            <person name="Ament-Velasquez S.L."/>
            <person name="Kruys A."/>
            <person name="Hutchinson M.I."/>
            <person name="Powell A.J."/>
            <person name="Barry K."/>
            <person name="Miller A.N."/>
            <person name="Grigoriev I.V."/>
            <person name="Debuchy R."/>
            <person name="Gladieux P."/>
            <person name="Hiltunen Thoren M."/>
            <person name="Johannesson H."/>
        </authorList>
    </citation>
    <scope>NUCLEOTIDE SEQUENCE</scope>
    <source>
        <strain evidence="8">CBS 168.71</strain>
    </source>
</reference>
<keyword evidence="3" id="KW-0479">Metal-binding</keyword>
<dbReference type="InterPro" id="IPR036866">
    <property type="entry name" value="RibonucZ/Hydroxyglut_hydro"/>
</dbReference>
<sequence length="364" mass="38804">MRLHPAGPLLQPLLRLKPLKPLNKMSSSSSSTQPPPQLPPLPEVERLAPGCIRILGGNPGKFTLQGTNTYLVGTGASRLLIDTGEGRASWLAALRRVLRAEGATVAAALLTHWHHDHTGGVADLLAAWPGTPVHKHQPQPQPEQESEEEDAAGWAGLADGQTFRVEGATLTAAHTPGHTADHVVLFWAERGALFTGDNVLGHGTSVFEDLAAYVASLERMRRLYDGDGREAGGQQQQQQQQATAYPGHGAVVLDGPGKIAEYIRHRGQREEQVVQTLRSALGNGEVAAAEEGSGKGTGNWSGGDGWTVMELVRSIYRDVPETLHPAAAGGVAQILQKLQKEGRVVEVDDGERWRLASGSGRSAL</sequence>
<reference evidence="8" key="2">
    <citation type="submission" date="2023-06" db="EMBL/GenBank/DDBJ databases">
        <authorList>
            <consortium name="Lawrence Berkeley National Laboratory"/>
            <person name="Haridas S."/>
            <person name="Hensen N."/>
            <person name="Bonometti L."/>
            <person name="Westerberg I."/>
            <person name="Brannstrom I.O."/>
            <person name="Guillou S."/>
            <person name="Cros-Aarteil S."/>
            <person name="Calhoun S."/>
            <person name="Kuo A."/>
            <person name="Mondo S."/>
            <person name="Pangilinan J."/>
            <person name="Riley R."/>
            <person name="Labutti K."/>
            <person name="Andreopoulos B."/>
            <person name="Lipzen A."/>
            <person name="Chen C."/>
            <person name="Yanf M."/>
            <person name="Daum C."/>
            <person name="Ng V."/>
            <person name="Clum A."/>
            <person name="Steindorff A."/>
            <person name="Ohm R."/>
            <person name="Martin F."/>
            <person name="Silar P."/>
            <person name="Natvig D."/>
            <person name="Lalanne C."/>
            <person name="Gautier V."/>
            <person name="Ament-Velasquez S.L."/>
            <person name="Kruys A."/>
            <person name="Hutchinson M.I."/>
            <person name="Powell A.J."/>
            <person name="Barry K."/>
            <person name="Miller A.N."/>
            <person name="Grigoriev I.V."/>
            <person name="Debuchy R."/>
            <person name="Gladieux P."/>
            <person name="Thoren M.H."/>
            <person name="Johannesson H."/>
        </authorList>
    </citation>
    <scope>NUCLEOTIDE SEQUENCE</scope>
    <source>
        <strain evidence="8">CBS 168.71</strain>
    </source>
</reference>
<dbReference type="Pfam" id="PF00753">
    <property type="entry name" value="Lactamase_B"/>
    <property type="match status" value="1"/>
</dbReference>
<feature type="region of interest" description="Disordered" evidence="6">
    <location>
        <begin position="130"/>
        <end position="152"/>
    </location>
</feature>
<dbReference type="SUPFAM" id="SSF56281">
    <property type="entry name" value="Metallo-hydrolase/oxidoreductase"/>
    <property type="match status" value="1"/>
</dbReference>
<name>A0AAE0HTH7_9PEZI</name>
<dbReference type="InterPro" id="IPR050662">
    <property type="entry name" value="Sec-metab_biosynth-thioest"/>
</dbReference>
<dbReference type="EMBL" id="JAUEPN010000001">
    <property type="protein sequence ID" value="KAK3301521.1"/>
    <property type="molecule type" value="Genomic_DNA"/>
</dbReference>
<dbReference type="RefSeq" id="XP_062665035.1">
    <property type="nucleotide sequence ID" value="XM_062804708.1"/>
</dbReference>
<keyword evidence="4" id="KW-0378">Hydrolase</keyword>
<proteinExistence type="inferred from homology"/>
<feature type="compositionally biased region" description="Low complexity" evidence="6">
    <location>
        <begin position="21"/>
        <end position="32"/>
    </location>
</feature>
<keyword evidence="9" id="KW-1185">Reference proteome</keyword>
<dbReference type="PANTHER" id="PTHR23131">
    <property type="entry name" value="ENDORIBONUCLEASE LACTB2"/>
    <property type="match status" value="1"/>
</dbReference>
<feature type="compositionally biased region" description="Pro residues" evidence="6">
    <location>
        <begin position="33"/>
        <end position="42"/>
    </location>
</feature>
<dbReference type="FunFam" id="3.60.15.10:FF:000041">
    <property type="entry name" value="Metallo-beta-lactamase domain protein"/>
    <property type="match status" value="1"/>
</dbReference>
<dbReference type="CDD" id="cd07722">
    <property type="entry name" value="LACTB2-like_MBL-fold"/>
    <property type="match status" value="1"/>
</dbReference>
<dbReference type="SMART" id="SM00849">
    <property type="entry name" value="Lactamase_B"/>
    <property type="match status" value="1"/>
</dbReference>
<dbReference type="Gene3D" id="1.10.10.10">
    <property type="entry name" value="Winged helix-like DNA-binding domain superfamily/Winged helix DNA-binding domain"/>
    <property type="match status" value="1"/>
</dbReference>
<accession>A0AAE0HTH7</accession>
<gene>
    <name evidence="8" type="ORF">B0H64DRAFT_40935</name>
</gene>
<dbReference type="InterPro" id="IPR001279">
    <property type="entry name" value="Metallo-B-lactamas"/>
</dbReference>
<evidence type="ECO:0000259" key="7">
    <source>
        <dbReference type="SMART" id="SM00849"/>
    </source>
</evidence>
<evidence type="ECO:0000313" key="8">
    <source>
        <dbReference type="EMBL" id="KAK3301521.1"/>
    </source>
</evidence>
<dbReference type="GO" id="GO:0016787">
    <property type="term" value="F:hydrolase activity"/>
    <property type="evidence" value="ECO:0007669"/>
    <property type="project" value="UniProtKB-KW"/>
</dbReference>
<evidence type="ECO:0000256" key="4">
    <source>
        <dbReference type="ARBA" id="ARBA00022801"/>
    </source>
</evidence>
<dbReference type="InterPro" id="IPR036388">
    <property type="entry name" value="WH-like_DNA-bd_sf"/>
</dbReference>
<evidence type="ECO:0000313" key="9">
    <source>
        <dbReference type="Proteomes" id="UP001278766"/>
    </source>
</evidence>
<comment type="similarity">
    <text evidence="2">Belongs to the metallo-beta-lactamase superfamily. Glyoxalase II family.</text>
</comment>
<feature type="domain" description="Metallo-beta-lactamase" evidence="7">
    <location>
        <begin position="66"/>
        <end position="248"/>
    </location>
</feature>
<evidence type="ECO:0000256" key="1">
    <source>
        <dbReference type="ARBA" id="ARBA00001947"/>
    </source>
</evidence>
<keyword evidence="5" id="KW-0862">Zinc</keyword>
<feature type="region of interest" description="Disordered" evidence="6">
    <location>
        <begin position="226"/>
        <end position="250"/>
    </location>
</feature>
<comment type="cofactor">
    <cofactor evidence="1">
        <name>Zn(2+)</name>
        <dbReference type="ChEBI" id="CHEBI:29105"/>
    </cofactor>
</comment>
<evidence type="ECO:0000256" key="6">
    <source>
        <dbReference type="SAM" id="MobiDB-lite"/>
    </source>
</evidence>
<dbReference type="Pfam" id="PF17778">
    <property type="entry name" value="WHD_BLACT"/>
    <property type="match status" value="1"/>
</dbReference>
<dbReference type="GO" id="GO:0044550">
    <property type="term" value="P:secondary metabolite biosynthetic process"/>
    <property type="evidence" value="ECO:0007669"/>
    <property type="project" value="TreeGrafter"/>
</dbReference>
<dbReference type="GO" id="GO:0046872">
    <property type="term" value="F:metal ion binding"/>
    <property type="evidence" value="ECO:0007669"/>
    <property type="project" value="UniProtKB-KW"/>
</dbReference>
<dbReference type="Proteomes" id="UP001278766">
    <property type="component" value="Unassembled WGS sequence"/>
</dbReference>
<organism evidence="8 9">
    <name type="scientific">Chaetomium fimeti</name>
    <dbReference type="NCBI Taxonomy" id="1854472"/>
    <lineage>
        <taxon>Eukaryota</taxon>
        <taxon>Fungi</taxon>
        <taxon>Dikarya</taxon>
        <taxon>Ascomycota</taxon>
        <taxon>Pezizomycotina</taxon>
        <taxon>Sordariomycetes</taxon>
        <taxon>Sordariomycetidae</taxon>
        <taxon>Sordariales</taxon>
        <taxon>Chaetomiaceae</taxon>
        <taxon>Chaetomium</taxon>
    </lineage>
</organism>
<dbReference type="AlphaFoldDB" id="A0AAE0HTH7"/>
<dbReference type="FunFam" id="1.10.10.10:FF:000328">
    <property type="entry name" value="Lactamase beta 2"/>
    <property type="match status" value="1"/>
</dbReference>
<dbReference type="InterPro" id="IPR041516">
    <property type="entry name" value="LACTB2_WH"/>
</dbReference>
<evidence type="ECO:0000256" key="3">
    <source>
        <dbReference type="ARBA" id="ARBA00022723"/>
    </source>
</evidence>
<dbReference type="InterPro" id="IPR047921">
    <property type="entry name" value="LACTB2-like_MBL-fold"/>
</dbReference>